<dbReference type="Proteomes" id="UP000186601">
    <property type="component" value="Unassembled WGS sequence"/>
</dbReference>
<accession>A0A2R6NV13</accession>
<keyword evidence="3" id="KW-1185">Reference proteome</keyword>
<comment type="caution">
    <text evidence="2">The sequence shown here is derived from an EMBL/GenBank/DDBJ whole genome shotgun (WGS) entry which is preliminary data.</text>
</comment>
<name>A0A2R6NV13_9APHY</name>
<organism evidence="2 3">
    <name type="scientific">Hermanssonia centrifuga</name>
    <dbReference type="NCBI Taxonomy" id="98765"/>
    <lineage>
        <taxon>Eukaryota</taxon>
        <taxon>Fungi</taxon>
        <taxon>Dikarya</taxon>
        <taxon>Basidiomycota</taxon>
        <taxon>Agaricomycotina</taxon>
        <taxon>Agaricomycetes</taxon>
        <taxon>Polyporales</taxon>
        <taxon>Meruliaceae</taxon>
        <taxon>Hermanssonia</taxon>
    </lineage>
</organism>
<dbReference type="EMBL" id="MLYV02000803">
    <property type="protein sequence ID" value="PSR77285.1"/>
    <property type="molecule type" value="Genomic_DNA"/>
</dbReference>
<dbReference type="STRING" id="98765.A0A2R6NV13"/>
<feature type="region of interest" description="Disordered" evidence="1">
    <location>
        <begin position="1"/>
        <end position="21"/>
    </location>
</feature>
<protein>
    <submittedName>
        <fullName evidence="2">Uncharacterized protein</fullName>
    </submittedName>
</protein>
<evidence type="ECO:0000313" key="3">
    <source>
        <dbReference type="Proteomes" id="UP000186601"/>
    </source>
</evidence>
<evidence type="ECO:0000256" key="1">
    <source>
        <dbReference type="SAM" id="MobiDB-lite"/>
    </source>
</evidence>
<proteinExistence type="predicted"/>
<feature type="compositionally biased region" description="Polar residues" evidence="1">
    <location>
        <begin position="98"/>
        <end position="112"/>
    </location>
</feature>
<dbReference type="OrthoDB" id="4934715at2759"/>
<dbReference type="AlphaFoldDB" id="A0A2R6NV13"/>
<reference evidence="2 3" key="1">
    <citation type="submission" date="2018-02" db="EMBL/GenBank/DDBJ databases">
        <title>Genome sequence of the basidiomycete white-rot fungus Phlebia centrifuga.</title>
        <authorList>
            <person name="Granchi Z."/>
            <person name="Peng M."/>
            <person name="de Vries R.P."/>
            <person name="Hilden K."/>
            <person name="Makela M.R."/>
            <person name="Grigoriev I."/>
            <person name="Riley R."/>
        </authorList>
    </citation>
    <scope>NUCLEOTIDE SEQUENCE [LARGE SCALE GENOMIC DNA]</scope>
    <source>
        <strain evidence="2 3">FBCC195</strain>
    </source>
</reference>
<sequence>MVESPSASEVERGTTLSIDQLPPDIFHSETKALLVPSDSSPADNLKRLVQECGVAPHKISELLHELPPRNLTDKLVDLYFTGMGRDQPERIPFPPTSFRDTSNFGQTGSGTRSWRRTNA</sequence>
<feature type="region of interest" description="Disordered" evidence="1">
    <location>
        <begin position="85"/>
        <end position="119"/>
    </location>
</feature>
<evidence type="ECO:0000313" key="2">
    <source>
        <dbReference type="EMBL" id="PSR77285.1"/>
    </source>
</evidence>
<gene>
    <name evidence="2" type="ORF">PHLCEN_2v7978</name>
</gene>